<keyword evidence="1" id="KW-0472">Membrane</keyword>
<gene>
    <name evidence="3" type="ORF">COY97_00685</name>
</gene>
<name>A0A2M7Q6P6_9BACT</name>
<dbReference type="InterPro" id="IPR029058">
    <property type="entry name" value="AB_hydrolase_fold"/>
</dbReference>
<dbReference type="Pfam" id="PF12146">
    <property type="entry name" value="Hydrolase_4"/>
    <property type="match status" value="1"/>
</dbReference>
<dbReference type="SUPFAM" id="SSF53474">
    <property type="entry name" value="alpha/beta-Hydrolases"/>
    <property type="match status" value="1"/>
</dbReference>
<dbReference type="InterPro" id="IPR022742">
    <property type="entry name" value="Hydrolase_4"/>
</dbReference>
<organism evidence="3 4">
    <name type="scientific">Candidatus Wolfebacteria bacterium CG_4_10_14_0_8_um_filter_39_64</name>
    <dbReference type="NCBI Taxonomy" id="1975063"/>
    <lineage>
        <taxon>Bacteria</taxon>
        <taxon>Candidatus Wolfeibacteriota</taxon>
    </lineage>
</organism>
<comment type="caution">
    <text evidence="3">The sequence shown here is derived from an EMBL/GenBank/DDBJ whole genome shotgun (WGS) entry which is preliminary data.</text>
</comment>
<evidence type="ECO:0000313" key="3">
    <source>
        <dbReference type="EMBL" id="PIY59106.1"/>
    </source>
</evidence>
<dbReference type="PANTHER" id="PTHR42886:SF29">
    <property type="entry name" value="PUMMELIG, ISOFORM A"/>
    <property type="match status" value="1"/>
</dbReference>
<dbReference type="Proteomes" id="UP000228730">
    <property type="component" value="Unassembled WGS sequence"/>
</dbReference>
<evidence type="ECO:0000313" key="4">
    <source>
        <dbReference type="Proteomes" id="UP000228730"/>
    </source>
</evidence>
<feature type="transmembrane region" description="Helical" evidence="1">
    <location>
        <begin position="7"/>
        <end position="30"/>
    </location>
</feature>
<reference evidence="4" key="1">
    <citation type="submission" date="2017-09" db="EMBL/GenBank/DDBJ databases">
        <title>Depth-based differentiation of microbial function through sediment-hosted aquifers and enrichment of novel symbionts in the deep terrestrial subsurface.</title>
        <authorList>
            <person name="Probst A.J."/>
            <person name="Ladd B."/>
            <person name="Jarett J.K."/>
            <person name="Geller-Mcgrath D.E."/>
            <person name="Sieber C.M.K."/>
            <person name="Emerson J.B."/>
            <person name="Anantharaman K."/>
            <person name="Thomas B.C."/>
            <person name="Malmstrom R."/>
            <person name="Stieglmeier M."/>
            <person name="Klingl A."/>
            <person name="Woyke T."/>
            <person name="Ryan C.M."/>
            <person name="Banfield J.F."/>
        </authorList>
    </citation>
    <scope>NUCLEOTIDE SEQUENCE [LARGE SCALE GENOMIC DNA]</scope>
</reference>
<dbReference type="AlphaFoldDB" id="A0A2M7Q6P6"/>
<protein>
    <recommendedName>
        <fullName evidence="2">Serine aminopeptidase S33 domain-containing protein</fullName>
    </recommendedName>
</protein>
<sequence length="259" mass="28623">MRFKKSTISAIIILVGLATIVVMSGLNFLMPQNTQTDVDNYMNKIFLSTKDDVKIAADLYEVENPAGWLVLVHMMPATKESWTELAKNFQNAGYENLAIDLRGHGESDGGPDGYKSFADSQHQKSILDLEAAANYLIKERQATSDKIIFIGASIGANLSLQYISEHSEFKTAVLLSPGLNYRGIKTESLAKNLRAGQKVFFVSSRDDGENAEENQKLYQSVPAGVEKEIKIYEAAGHGTTILENEQELKNLILEFLGVK</sequence>
<dbReference type="Gene3D" id="3.40.50.1820">
    <property type="entry name" value="alpha/beta hydrolase"/>
    <property type="match status" value="1"/>
</dbReference>
<feature type="domain" description="Serine aminopeptidase S33" evidence="2">
    <location>
        <begin position="64"/>
        <end position="183"/>
    </location>
</feature>
<accession>A0A2M7Q6P6</accession>
<keyword evidence="1" id="KW-1133">Transmembrane helix</keyword>
<dbReference type="EMBL" id="PFKY01000026">
    <property type="protein sequence ID" value="PIY59106.1"/>
    <property type="molecule type" value="Genomic_DNA"/>
</dbReference>
<evidence type="ECO:0000256" key="1">
    <source>
        <dbReference type="SAM" id="Phobius"/>
    </source>
</evidence>
<evidence type="ECO:0000259" key="2">
    <source>
        <dbReference type="Pfam" id="PF12146"/>
    </source>
</evidence>
<dbReference type="PANTHER" id="PTHR42886">
    <property type="entry name" value="RE40534P-RELATED"/>
    <property type="match status" value="1"/>
</dbReference>
<proteinExistence type="predicted"/>
<keyword evidence="1" id="KW-0812">Transmembrane</keyword>